<name>A4CG53_ROBBH</name>
<dbReference type="Gene3D" id="3.30.1330.60">
    <property type="entry name" value="OmpA-like domain"/>
    <property type="match status" value="1"/>
</dbReference>
<dbReference type="InterPro" id="IPR050330">
    <property type="entry name" value="Bact_OuterMem_StrucFunc"/>
</dbReference>
<evidence type="ECO:0000313" key="7">
    <source>
        <dbReference type="Proteomes" id="UP000009049"/>
    </source>
</evidence>
<dbReference type="EMBL" id="CP001712">
    <property type="protein sequence ID" value="EAR15911.1"/>
    <property type="molecule type" value="Genomic_DNA"/>
</dbReference>
<dbReference type="GO" id="GO:0009279">
    <property type="term" value="C:cell outer membrane"/>
    <property type="evidence" value="ECO:0007669"/>
    <property type="project" value="UniProtKB-SubCell"/>
</dbReference>
<protein>
    <submittedName>
        <fullName evidence="6">OmpA family protein</fullName>
    </submittedName>
</protein>
<dbReference type="eggNOG" id="COG2885">
    <property type="taxonomic scope" value="Bacteria"/>
</dbReference>
<dbReference type="STRING" id="313596.RB2501_03415"/>
<dbReference type="Proteomes" id="UP000009049">
    <property type="component" value="Chromosome"/>
</dbReference>
<evidence type="ECO:0000256" key="2">
    <source>
        <dbReference type="ARBA" id="ARBA00023136"/>
    </source>
</evidence>
<dbReference type="InterPro" id="IPR036737">
    <property type="entry name" value="OmpA-like_sf"/>
</dbReference>
<dbReference type="HOGENOM" id="CLU_014978_0_0_10"/>
<keyword evidence="2 4" id="KW-0472">Membrane</keyword>
<dbReference type="AlphaFoldDB" id="A4CG53"/>
<comment type="subcellular location">
    <subcellularLocation>
        <location evidence="1">Cell outer membrane</location>
    </subcellularLocation>
</comment>
<evidence type="ECO:0000259" key="5">
    <source>
        <dbReference type="PROSITE" id="PS51123"/>
    </source>
</evidence>
<proteinExistence type="predicted"/>
<dbReference type="InterPro" id="IPR006665">
    <property type="entry name" value="OmpA-like"/>
</dbReference>
<dbReference type="Pfam" id="PF00691">
    <property type="entry name" value="OmpA"/>
    <property type="match status" value="1"/>
</dbReference>
<accession>A4CG53</accession>
<gene>
    <name evidence="6" type="ordered locus">RB2501_03415</name>
</gene>
<dbReference type="KEGG" id="rbi:RB2501_03415"/>
<keyword evidence="7" id="KW-1185">Reference proteome</keyword>
<evidence type="ECO:0000256" key="4">
    <source>
        <dbReference type="PROSITE-ProRule" id="PRU00473"/>
    </source>
</evidence>
<dbReference type="PANTHER" id="PTHR30329:SF21">
    <property type="entry name" value="LIPOPROTEIN YIAD-RELATED"/>
    <property type="match status" value="1"/>
</dbReference>
<dbReference type="InterPro" id="IPR006664">
    <property type="entry name" value="OMP_bac"/>
</dbReference>
<dbReference type="PANTHER" id="PTHR30329">
    <property type="entry name" value="STATOR ELEMENT OF FLAGELLAR MOTOR COMPLEX"/>
    <property type="match status" value="1"/>
</dbReference>
<dbReference type="SUPFAM" id="SSF103088">
    <property type="entry name" value="OmpA-like"/>
    <property type="match status" value="1"/>
</dbReference>
<feature type="domain" description="OmpA-like" evidence="5">
    <location>
        <begin position="498"/>
        <end position="621"/>
    </location>
</feature>
<evidence type="ECO:0000256" key="3">
    <source>
        <dbReference type="ARBA" id="ARBA00023237"/>
    </source>
</evidence>
<dbReference type="PROSITE" id="PS51123">
    <property type="entry name" value="OMPA_2"/>
    <property type="match status" value="1"/>
</dbReference>
<dbReference type="CDD" id="cd07185">
    <property type="entry name" value="OmpA_C-like"/>
    <property type="match status" value="1"/>
</dbReference>
<dbReference type="PRINTS" id="PR01021">
    <property type="entry name" value="OMPADOMAIN"/>
</dbReference>
<organism evidence="6 7">
    <name type="scientific">Robiginitalea biformata (strain ATCC BAA-864 / DSM 15991 / KCTC 12146 / HTCC2501)</name>
    <dbReference type="NCBI Taxonomy" id="313596"/>
    <lineage>
        <taxon>Bacteria</taxon>
        <taxon>Pseudomonadati</taxon>
        <taxon>Bacteroidota</taxon>
        <taxon>Flavobacteriia</taxon>
        <taxon>Flavobacteriales</taxon>
        <taxon>Flavobacteriaceae</taxon>
        <taxon>Robiginitalea</taxon>
    </lineage>
</organism>
<sequence>MSQKASRGDQAFFEYDYKTAIAEYLEEKRKSHLSPQQALNLAEAYFRERQYKQAADQYVRIYREDSVMTNHHFNKMLQALSKSSEKERVQAFLSTRSSQLSDELLENASFNDELLEDTATGETAYTIFPANGNSPQADFSPAFYGKDRLLFSSSRPQDSKDTYIPTGEAFTDIYVAALQSGGQLGNPNPLNSLPPLKYHEATPYYSESLQGVFYVRSNSEDGALTYNPKGKNSLALVLSKRNGQLQTLLRDPGISFYYPFYEEATGRLYFAAEFQQGYGGTDLYYVVTNQGLIMSAPVNLGPRINTPGNEIAPFLVDGSLFFSSDVFYGLGGMDIYKAEIQGDGTYSIPANLGPAINTEQDEFGFILRKSAGGGFEGYFASNRPGGRGSDDIYGFTTTQKPGLKTLVVSGQVVSSEDAGVQQARVRLLDEADRVVRETYTRQNGAFRIEIPWQENMRLSIDKPRYTSAALGGPGQDSIISGVPARIALRSVDEVVRSVRERQELKAEKFYFGRGSSRLTDEIRTALQEPLQALRDFPGLHIRIEAHTDSRGSEQANLSLSRQRAEAIRDYLVENGIDAERIEGIEGFGESQLQNHCEDGVYCLEILHRQNERYPLVVTNYESL</sequence>
<keyword evidence="3" id="KW-0998">Cell outer membrane</keyword>
<evidence type="ECO:0000313" key="6">
    <source>
        <dbReference type="EMBL" id="EAR15911.1"/>
    </source>
</evidence>
<evidence type="ECO:0000256" key="1">
    <source>
        <dbReference type="ARBA" id="ARBA00004442"/>
    </source>
</evidence>
<reference evidence="6 7" key="1">
    <citation type="journal article" date="2009" name="J. Bacteriol.">
        <title>Complete genome sequence of Robiginitalea biformata HTCC2501.</title>
        <authorList>
            <person name="Oh H.M."/>
            <person name="Giovannoni S.J."/>
            <person name="Lee K."/>
            <person name="Ferriera S."/>
            <person name="Johnson J."/>
            <person name="Cho J.C."/>
        </authorList>
    </citation>
    <scope>NUCLEOTIDE SEQUENCE [LARGE SCALE GENOMIC DNA]</scope>
    <source>
        <strain evidence="7">ATCC BAA-864 / HTCC2501 / KCTC 12146</strain>
    </source>
</reference>